<dbReference type="EMBL" id="CACVBM020000388">
    <property type="protein sequence ID" value="CAA7018437.1"/>
    <property type="molecule type" value="Genomic_DNA"/>
</dbReference>
<evidence type="ECO:0000313" key="4">
    <source>
        <dbReference type="Proteomes" id="UP000467841"/>
    </source>
</evidence>
<dbReference type="Gene3D" id="1.20.1280.50">
    <property type="match status" value="1"/>
</dbReference>
<dbReference type="InterPro" id="IPR001810">
    <property type="entry name" value="F-box_dom"/>
</dbReference>
<proteinExistence type="predicted"/>
<name>A0A6D2HZF2_9BRAS</name>
<dbReference type="SUPFAM" id="SSF81383">
    <property type="entry name" value="F-box domain"/>
    <property type="match status" value="1"/>
</dbReference>
<dbReference type="InterPro" id="IPR013187">
    <property type="entry name" value="F-box-assoc_dom_typ3"/>
</dbReference>
<sequence length="384" mass="43921">MTNLKQHVTQENLTVSMSNKRCCSRSGGVGYIDMIPVDLLVNNILSRLSVKSMGKCRCVSKLWSSIIRRPNYNLLFPRRIKSPDGLPKLLFAIKAENKLYYFSSPLKKSSLVATLLYTHTFTDLFRFCGSICGLVCGQSRGKNYTVAVISNPITGESVTTPKVKTTHDIESKFYFGYDPVEKQYKVLGVTWSTEKEFSTQHYVLMLETGNLSWRKIQCCNTYHPLIEDGVCIKGVLYYTAKNNKKTLEIVCFDVRSEKFSFVNVDPDLATNICGIGSTLIDYKGRLGAMVHSFIELWVLEEAKEQKWSKKNYKFNPGSSYSVGVTGRGKIMFYPKYGREERLHIFYYDRKRNYVEGIGIAGFEVGSERYEVYTFQNYVEDVNLI</sequence>
<protein>
    <recommendedName>
        <fullName evidence="5">F-box domain-containing protein</fullName>
    </recommendedName>
</protein>
<dbReference type="Pfam" id="PF00646">
    <property type="entry name" value="F-box"/>
    <property type="match status" value="1"/>
</dbReference>
<evidence type="ECO:0008006" key="5">
    <source>
        <dbReference type="Google" id="ProtNLM"/>
    </source>
</evidence>
<reference evidence="3" key="1">
    <citation type="submission" date="2020-01" db="EMBL/GenBank/DDBJ databases">
        <authorList>
            <person name="Mishra B."/>
        </authorList>
    </citation>
    <scope>NUCLEOTIDE SEQUENCE [LARGE SCALE GENOMIC DNA]</scope>
</reference>
<dbReference type="Proteomes" id="UP000467841">
    <property type="component" value="Unassembled WGS sequence"/>
</dbReference>
<feature type="domain" description="F-box associated beta-propeller type 3" evidence="2">
    <location>
        <begin position="88"/>
        <end position="378"/>
    </location>
</feature>
<evidence type="ECO:0000259" key="2">
    <source>
        <dbReference type="Pfam" id="PF08268"/>
    </source>
</evidence>
<comment type="caution">
    <text evidence="3">The sequence shown here is derived from an EMBL/GenBank/DDBJ whole genome shotgun (WGS) entry which is preliminary data.</text>
</comment>
<dbReference type="NCBIfam" id="TIGR01640">
    <property type="entry name" value="F_box_assoc_1"/>
    <property type="match status" value="1"/>
</dbReference>
<dbReference type="PANTHER" id="PTHR31111:SF125">
    <property type="entry name" value="F-BOX PROTEIN CPR30-LIKE"/>
    <property type="match status" value="1"/>
</dbReference>
<dbReference type="PANTHER" id="PTHR31111">
    <property type="entry name" value="BNAA05G37150D PROTEIN-RELATED"/>
    <property type="match status" value="1"/>
</dbReference>
<feature type="domain" description="F-box" evidence="1">
    <location>
        <begin position="39"/>
        <end position="72"/>
    </location>
</feature>
<evidence type="ECO:0000313" key="3">
    <source>
        <dbReference type="EMBL" id="CAA7018437.1"/>
    </source>
</evidence>
<evidence type="ECO:0000259" key="1">
    <source>
        <dbReference type="Pfam" id="PF00646"/>
    </source>
</evidence>
<dbReference type="Pfam" id="PF08268">
    <property type="entry name" value="FBA_3"/>
    <property type="match status" value="1"/>
</dbReference>
<keyword evidence="4" id="KW-1185">Reference proteome</keyword>
<dbReference type="AlphaFoldDB" id="A0A6D2HZF2"/>
<accession>A0A6D2HZF2</accession>
<dbReference type="OrthoDB" id="687122at2759"/>
<gene>
    <name evidence="3" type="ORF">MERR_LOCUS5672</name>
</gene>
<organism evidence="3 4">
    <name type="scientific">Microthlaspi erraticum</name>
    <dbReference type="NCBI Taxonomy" id="1685480"/>
    <lineage>
        <taxon>Eukaryota</taxon>
        <taxon>Viridiplantae</taxon>
        <taxon>Streptophyta</taxon>
        <taxon>Embryophyta</taxon>
        <taxon>Tracheophyta</taxon>
        <taxon>Spermatophyta</taxon>
        <taxon>Magnoliopsida</taxon>
        <taxon>eudicotyledons</taxon>
        <taxon>Gunneridae</taxon>
        <taxon>Pentapetalae</taxon>
        <taxon>rosids</taxon>
        <taxon>malvids</taxon>
        <taxon>Brassicales</taxon>
        <taxon>Brassicaceae</taxon>
        <taxon>Coluteocarpeae</taxon>
        <taxon>Microthlaspi</taxon>
    </lineage>
</organism>
<dbReference type="InterPro" id="IPR017451">
    <property type="entry name" value="F-box-assoc_interact_dom"/>
</dbReference>
<dbReference type="InterPro" id="IPR036047">
    <property type="entry name" value="F-box-like_dom_sf"/>
</dbReference>